<dbReference type="EMBL" id="JAUSTU010000020">
    <property type="protein sequence ID" value="MDQ0157121.1"/>
    <property type="molecule type" value="Genomic_DNA"/>
</dbReference>
<reference evidence="3 4" key="1">
    <citation type="submission" date="2023-07" db="EMBL/GenBank/DDBJ databases">
        <title>Genomic Encyclopedia of Type Strains, Phase IV (KMG-IV): sequencing the most valuable type-strain genomes for metagenomic binning, comparative biology and taxonomic classification.</title>
        <authorList>
            <person name="Goeker M."/>
        </authorList>
    </citation>
    <scope>NUCLEOTIDE SEQUENCE [LARGE SCALE GENOMIC DNA]</scope>
    <source>
        <strain evidence="3 4">DSM 23948</strain>
    </source>
</reference>
<keyword evidence="3" id="KW-0560">Oxidoreductase</keyword>
<dbReference type="Gene3D" id="3.40.50.410">
    <property type="entry name" value="von Willebrand factor, type A domain"/>
    <property type="match status" value="1"/>
</dbReference>
<proteinExistence type="predicted"/>
<comment type="caution">
    <text evidence="3">The sequence shown here is derived from an EMBL/GenBank/DDBJ whole genome shotgun (WGS) entry which is preliminary data.</text>
</comment>
<dbReference type="InterPro" id="IPR002035">
    <property type="entry name" value="VWF_A"/>
</dbReference>
<dbReference type="RefSeq" id="WP_307151593.1">
    <property type="nucleotide sequence ID" value="NZ_JAUSTU010000020.1"/>
</dbReference>
<sequence>MKWIRYLFIFAALLFVGACSNNEETKKEKNEAKETMKQEEAKVEYPEAAINPEEIVLQQAGIKIGEAEKGSLTKEQLAGFMKEFETKGMSPQEIFNGLVHWFAQSYQAAYEPLRDFEPDFGELDISKNQEKKQKNIAIHLDASGSMAGHVPGGIKMDLAKSALRKYASGLPMESLMSLRVYGHKGTGSDSDKSLSCSSTEVMYQTSTYNEGAFTEALGKFKPSGWTPLAASINQAYEDLKATASENTENILFIVSDGIETCGGNPVEEARKLAESDLNIKVNIIGFNVDDAGQRQLRETAEAGNGEYFTVNSNMDLDNTITQLLEDARKGFEKNFEKATLSTKVNFRVAEISREINDLGSRFTDVYDRESRLLTDASYELYTQEKITEEENDAIDLLIEQRYEALQQFKETLIEKANEKKNKKHEELLSIISSS</sequence>
<gene>
    <name evidence="3" type="ORF">J2S07_003449</name>
</gene>
<dbReference type="SMART" id="SM00327">
    <property type="entry name" value="VWA"/>
    <property type="match status" value="1"/>
</dbReference>
<feature type="domain" description="VWFA" evidence="2">
    <location>
        <begin position="135"/>
        <end position="323"/>
    </location>
</feature>
<evidence type="ECO:0000313" key="3">
    <source>
        <dbReference type="EMBL" id="MDQ0157121.1"/>
    </source>
</evidence>
<accession>A0ABT9V840</accession>
<dbReference type="Pfam" id="PF00092">
    <property type="entry name" value="VWA"/>
    <property type="match status" value="1"/>
</dbReference>
<dbReference type="EC" id="1.4.99.-" evidence="3"/>
<dbReference type="Proteomes" id="UP001231362">
    <property type="component" value="Unassembled WGS sequence"/>
</dbReference>
<keyword evidence="4" id="KW-1185">Reference proteome</keyword>
<protein>
    <submittedName>
        <fullName evidence="3">D-amino-acid dehydrogenase/Ca-activated chloride channel family protein</fullName>
        <ecNumber evidence="3">1.4.99.-</ecNumber>
    </submittedName>
</protein>
<dbReference type="InterPro" id="IPR036465">
    <property type="entry name" value="vWFA_dom_sf"/>
</dbReference>
<name>A0ABT9V840_9BACL</name>
<dbReference type="PROSITE" id="PS50234">
    <property type="entry name" value="VWFA"/>
    <property type="match status" value="1"/>
</dbReference>
<dbReference type="PROSITE" id="PS51257">
    <property type="entry name" value="PROKAR_LIPOPROTEIN"/>
    <property type="match status" value="1"/>
</dbReference>
<dbReference type="GO" id="GO:0016491">
    <property type="term" value="F:oxidoreductase activity"/>
    <property type="evidence" value="ECO:0007669"/>
    <property type="project" value="UniProtKB-KW"/>
</dbReference>
<evidence type="ECO:0000313" key="4">
    <source>
        <dbReference type="Proteomes" id="UP001231362"/>
    </source>
</evidence>
<feature type="chain" id="PRO_5045370459" evidence="1">
    <location>
        <begin position="22"/>
        <end position="434"/>
    </location>
</feature>
<evidence type="ECO:0000256" key="1">
    <source>
        <dbReference type="SAM" id="SignalP"/>
    </source>
</evidence>
<keyword evidence="1" id="KW-0732">Signal</keyword>
<organism evidence="3 4">
    <name type="scientific">Anoxybacillus andreesenii</name>
    <dbReference type="NCBI Taxonomy" id="1325932"/>
    <lineage>
        <taxon>Bacteria</taxon>
        <taxon>Bacillati</taxon>
        <taxon>Bacillota</taxon>
        <taxon>Bacilli</taxon>
        <taxon>Bacillales</taxon>
        <taxon>Anoxybacillaceae</taxon>
        <taxon>Anoxybacillus</taxon>
    </lineage>
</organism>
<dbReference type="SUPFAM" id="SSF53300">
    <property type="entry name" value="vWA-like"/>
    <property type="match status" value="1"/>
</dbReference>
<feature type="signal peptide" evidence="1">
    <location>
        <begin position="1"/>
        <end position="21"/>
    </location>
</feature>
<evidence type="ECO:0000259" key="2">
    <source>
        <dbReference type="PROSITE" id="PS50234"/>
    </source>
</evidence>